<dbReference type="Proteomes" id="UP001596312">
    <property type="component" value="Unassembled WGS sequence"/>
</dbReference>
<evidence type="ECO:0000313" key="4">
    <source>
        <dbReference type="Proteomes" id="UP001596312"/>
    </source>
</evidence>
<name>A0ABD5V4Z3_9EURY</name>
<comment type="caution">
    <text evidence="3">The sequence shown here is derived from an EMBL/GenBank/DDBJ whole genome shotgun (WGS) entry which is preliminary data.</text>
</comment>
<feature type="domain" description="DUF8009" evidence="2">
    <location>
        <begin position="3"/>
        <end position="140"/>
    </location>
</feature>
<proteinExistence type="predicted"/>
<dbReference type="RefSeq" id="WP_340603056.1">
    <property type="nucleotide sequence ID" value="NZ_JBBMXV010000001.1"/>
</dbReference>
<evidence type="ECO:0000256" key="1">
    <source>
        <dbReference type="SAM" id="MobiDB-lite"/>
    </source>
</evidence>
<gene>
    <name evidence="3" type="ORF">ACFQGH_04995</name>
</gene>
<organism evidence="3 4">
    <name type="scientific">Halalkalicoccus tibetensis</name>
    <dbReference type="NCBI Taxonomy" id="175632"/>
    <lineage>
        <taxon>Archaea</taxon>
        <taxon>Methanobacteriati</taxon>
        <taxon>Methanobacteriota</taxon>
        <taxon>Stenosarchaea group</taxon>
        <taxon>Halobacteria</taxon>
        <taxon>Halobacteriales</taxon>
        <taxon>Halococcaceae</taxon>
        <taxon>Halalkalicoccus</taxon>
    </lineage>
</organism>
<protein>
    <recommendedName>
        <fullName evidence="2">DUF8009 domain-containing protein</fullName>
    </recommendedName>
</protein>
<feature type="region of interest" description="Disordered" evidence="1">
    <location>
        <begin position="65"/>
        <end position="94"/>
    </location>
</feature>
<sequence>MASDPRTIRSIAVTAEDAVSAYEASERSATRPVLRITPPFNGRMRARLHLPGDANEGSEAIHLRPADLFDPERLPPYPEPADTESEIRDDPDLDYSTELHHDRHVERVEEWRERARGAFVETVELDTSEGPHRIEVKVLGR</sequence>
<dbReference type="AlphaFoldDB" id="A0ABD5V4Z3"/>
<dbReference type="Pfam" id="PF26033">
    <property type="entry name" value="DUF8009"/>
    <property type="match status" value="1"/>
</dbReference>
<dbReference type="EMBL" id="JBHSXQ010000001">
    <property type="protein sequence ID" value="MFC6904552.1"/>
    <property type="molecule type" value="Genomic_DNA"/>
</dbReference>
<evidence type="ECO:0000313" key="3">
    <source>
        <dbReference type="EMBL" id="MFC6904552.1"/>
    </source>
</evidence>
<keyword evidence="4" id="KW-1185">Reference proteome</keyword>
<accession>A0ABD5V4Z3</accession>
<dbReference type="InterPro" id="IPR058322">
    <property type="entry name" value="DUF8009"/>
</dbReference>
<evidence type="ECO:0000259" key="2">
    <source>
        <dbReference type="Pfam" id="PF26033"/>
    </source>
</evidence>
<reference evidence="3 4" key="1">
    <citation type="journal article" date="2019" name="Int. J. Syst. Evol. Microbiol.">
        <title>The Global Catalogue of Microorganisms (GCM) 10K type strain sequencing project: providing services to taxonomists for standard genome sequencing and annotation.</title>
        <authorList>
            <consortium name="The Broad Institute Genomics Platform"/>
            <consortium name="The Broad Institute Genome Sequencing Center for Infectious Disease"/>
            <person name="Wu L."/>
            <person name="Ma J."/>
        </authorList>
    </citation>
    <scope>NUCLEOTIDE SEQUENCE [LARGE SCALE GENOMIC DNA]</scope>
    <source>
        <strain evidence="3 4">CGMCC 1.3240</strain>
    </source>
</reference>